<evidence type="ECO:0000256" key="1">
    <source>
        <dbReference type="ARBA" id="ARBA00001274"/>
    </source>
</evidence>
<evidence type="ECO:0000256" key="10">
    <source>
        <dbReference type="ARBA" id="ARBA00023239"/>
    </source>
</evidence>
<sequence>MLVTMKQIQQARANLAGVTIPTPLQDSNTFSRLSGNEIYLKTENLQKTGSFKIRGAYNKIVNLSKEEQGKGVVAFSAGNHGAGTAYAAQRLGIRATVVMPENPVPSKKNAIESYGARAIEYGTTSISMYEKAYQLHQEEGLTMVHPFDDHDIIAGQGTIGLELLEELPELDAVIVPVSGGGLISGVAAALKEIKPSIKVIGVNTEGATAMYTSLQHGHPVEVDKVNTIADGLMAKKPGELTFAHTQHYVDDLVLVKEAEIANCVSLLAERAKLVVEPSGAAAMAAMINGHVHLRNKKVAVMVSGGNISFELYQSLIREYNQKNYRGSEVVQ</sequence>
<evidence type="ECO:0000313" key="16">
    <source>
        <dbReference type="Proteomes" id="UP000037109"/>
    </source>
</evidence>
<evidence type="ECO:0000256" key="12">
    <source>
        <dbReference type="ARBA" id="ARBA00031427"/>
    </source>
</evidence>
<dbReference type="AlphaFoldDB" id="A0A0M0GKJ1"/>
<dbReference type="InterPro" id="IPR036052">
    <property type="entry name" value="TrpB-like_PALP_sf"/>
</dbReference>
<comment type="function">
    <text evidence="11 13">Catalyzes the anaerobic formation of alpha-ketobutyrate and ammonia from threonine in a two-step reaction. The first step involved a dehydration of threonine and a production of enamine intermediates (aminocrotonate), which tautomerizes to its imine form (iminobutyrate). Both intermediates are unstable and short-lived. The second step is the nonenzymatic hydrolysis of the enamine/imine intermediates to form 2-ketobutyrate and free ammonia. In the low water environment of the cell, the second step is accelerated by RidA.</text>
</comment>
<dbReference type="InterPro" id="IPR001926">
    <property type="entry name" value="TrpB-like_PALP"/>
</dbReference>
<comment type="catalytic activity">
    <reaction evidence="1 13">
        <text>L-threonine = 2-oxobutanoate + NH4(+)</text>
        <dbReference type="Rhea" id="RHEA:22108"/>
        <dbReference type="ChEBI" id="CHEBI:16763"/>
        <dbReference type="ChEBI" id="CHEBI:28938"/>
        <dbReference type="ChEBI" id="CHEBI:57926"/>
        <dbReference type="EC" id="4.3.1.19"/>
    </reaction>
</comment>
<evidence type="ECO:0000256" key="8">
    <source>
        <dbReference type="ARBA" id="ARBA00022533"/>
    </source>
</evidence>
<dbReference type="Gene3D" id="3.40.50.1100">
    <property type="match status" value="2"/>
</dbReference>
<comment type="caution">
    <text evidence="15">The sequence shown here is derived from an EMBL/GenBank/DDBJ whole genome shotgun (WGS) entry which is preliminary data.</text>
</comment>
<proteinExistence type="inferred from homology"/>
<comment type="similarity">
    <text evidence="4 13">Belongs to the serine/threonine dehydratase family.</text>
</comment>
<evidence type="ECO:0000256" key="6">
    <source>
        <dbReference type="ARBA" id="ARBA00012096"/>
    </source>
</evidence>
<dbReference type="InterPro" id="IPR050147">
    <property type="entry name" value="Ser/Thr_Dehydratase"/>
</dbReference>
<dbReference type="CDD" id="cd01562">
    <property type="entry name" value="Thr-dehyd"/>
    <property type="match status" value="1"/>
</dbReference>
<dbReference type="GO" id="GO:0070689">
    <property type="term" value="P:L-threonine catabolic process to propionate"/>
    <property type="evidence" value="ECO:0007669"/>
    <property type="project" value="UniProtKB-UniPathway"/>
</dbReference>
<comment type="subunit">
    <text evidence="5 13">In the native structure, TdcB is in a dimeric form, whereas in the TdcB-AMP complex, it exists in a tetrameric form (dimer of dimers).</text>
</comment>
<evidence type="ECO:0000256" key="7">
    <source>
        <dbReference type="ARBA" id="ARBA00022248"/>
    </source>
</evidence>
<dbReference type="PANTHER" id="PTHR48078:SF6">
    <property type="entry name" value="L-THREONINE DEHYDRATASE CATABOLIC TDCB"/>
    <property type="match status" value="1"/>
</dbReference>
<evidence type="ECO:0000313" key="15">
    <source>
        <dbReference type="EMBL" id="KON89997.1"/>
    </source>
</evidence>
<dbReference type="SUPFAM" id="SSF53686">
    <property type="entry name" value="Tryptophan synthase beta subunit-like PLP-dependent enzymes"/>
    <property type="match status" value="1"/>
</dbReference>
<dbReference type="PATRIC" id="fig|1459.3.peg.5792"/>
<organism evidence="15 16">
    <name type="scientific">Sporosarcina globispora</name>
    <name type="common">Bacillus globisporus</name>
    <dbReference type="NCBI Taxonomy" id="1459"/>
    <lineage>
        <taxon>Bacteria</taxon>
        <taxon>Bacillati</taxon>
        <taxon>Bacillota</taxon>
        <taxon>Bacilli</taxon>
        <taxon>Bacillales</taxon>
        <taxon>Caryophanaceae</taxon>
        <taxon>Sporosarcina</taxon>
    </lineage>
</organism>
<dbReference type="OrthoDB" id="9811476at2"/>
<feature type="domain" description="Tryptophan synthase beta chain-like PALP" evidence="14">
    <location>
        <begin position="20"/>
        <end position="304"/>
    </location>
</feature>
<dbReference type="EC" id="4.3.1.19" evidence="6 13"/>
<gene>
    <name evidence="15" type="ORF">AF332_26355</name>
</gene>
<dbReference type="EMBL" id="LGUF01000007">
    <property type="protein sequence ID" value="KON89997.1"/>
    <property type="molecule type" value="Genomic_DNA"/>
</dbReference>
<reference evidence="16" key="1">
    <citation type="submission" date="2015-07" db="EMBL/GenBank/DDBJ databases">
        <title>Fjat-10036 dsm4.</title>
        <authorList>
            <person name="Liu B."/>
            <person name="Wang J."/>
            <person name="Zhu Y."/>
            <person name="Liu G."/>
            <person name="Chen Q."/>
            <person name="Chen Z."/>
            <person name="Lan J."/>
            <person name="Che J."/>
            <person name="Ge C."/>
            <person name="Shi H."/>
            <person name="Pan Z."/>
            <person name="Liu X."/>
        </authorList>
    </citation>
    <scope>NUCLEOTIDE SEQUENCE [LARGE SCALE GENOMIC DNA]</scope>
    <source>
        <strain evidence="16">DSM 4</strain>
    </source>
</reference>
<dbReference type="GO" id="GO:0009097">
    <property type="term" value="P:isoleucine biosynthetic process"/>
    <property type="evidence" value="ECO:0007669"/>
    <property type="project" value="TreeGrafter"/>
</dbReference>
<dbReference type="Pfam" id="PF00291">
    <property type="entry name" value="PALP"/>
    <property type="match status" value="1"/>
</dbReference>
<dbReference type="InterPro" id="IPR000634">
    <property type="entry name" value="Ser/Thr_deHydtase_PyrdxlP-BS"/>
</dbReference>
<dbReference type="PROSITE" id="PS00165">
    <property type="entry name" value="DEHYDRATASE_SER_THR"/>
    <property type="match status" value="1"/>
</dbReference>
<evidence type="ECO:0000256" key="11">
    <source>
        <dbReference type="ARBA" id="ARBA00025527"/>
    </source>
</evidence>
<comment type="pathway">
    <text evidence="3 13">Amino-acid degradation; L-threonine degradation via propanoate pathway; propanoate from L-threonine: step 1/4.</text>
</comment>
<keyword evidence="16" id="KW-1185">Reference proteome</keyword>
<evidence type="ECO:0000256" key="3">
    <source>
        <dbReference type="ARBA" id="ARBA00004958"/>
    </source>
</evidence>
<dbReference type="RefSeq" id="WP_053437363.1">
    <property type="nucleotide sequence ID" value="NZ_LGUF01000007.1"/>
</dbReference>
<dbReference type="FunFam" id="3.40.50.1100:FF:000005">
    <property type="entry name" value="Threonine dehydratase catabolic"/>
    <property type="match status" value="1"/>
</dbReference>
<dbReference type="PANTHER" id="PTHR48078">
    <property type="entry name" value="THREONINE DEHYDRATASE, MITOCHONDRIAL-RELATED"/>
    <property type="match status" value="1"/>
</dbReference>
<comment type="cofactor">
    <cofactor evidence="2 13">
        <name>pyridoxal 5'-phosphate</name>
        <dbReference type="ChEBI" id="CHEBI:597326"/>
    </cofactor>
</comment>
<keyword evidence="8" id="KW-0021">Allosteric enzyme</keyword>
<evidence type="ECO:0000256" key="2">
    <source>
        <dbReference type="ARBA" id="ARBA00001933"/>
    </source>
</evidence>
<dbReference type="GO" id="GO:0000166">
    <property type="term" value="F:nucleotide binding"/>
    <property type="evidence" value="ECO:0007669"/>
    <property type="project" value="UniProtKB-KW"/>
</dbReference>
<name>A0A0M0GKJ1_SPOGL</name>
<keyword evidence="13" id="KW-0547">Nucleotide-binding</keyword>
<dbReference type="STRING" id="1459.AF332_26355"/>
<evidence type="ECO:0000259" key="14">
    <source>
        <dbReference type="Pfam" id="PF00291"/>
    </source>
</evidence>
<evidence type="ECO:0000256" key="9">
    <source>
        <dbReference type="ARBA" id="ARBA00022898"/>
    </source>
</evidence>
<accession>A0A0M0GKJ1</accession>
<dbReference type="Proteomes" id="UP000037109">
    <property type="component" value="Unassembled WGS sequence"/>
</dbReference>
<dbReference type="GO" id="GO:0004794">
    <property type="term" value="F:threonine deaminase activity"/>
    <property type="evidence" value="ECO:0007669"/>
    <property type="project" value="UniProtKB-EC"/>
</dbReference>
<protein>
    <recommendedName>
        <fullName evidence="7 13">L-threonine dehydratase catabolic TdcB</fullName>
        <ecNumber evidence="6 13">4.3.1.19</ecNumber>
    </recommendedName>
    <alternativeName>
        <fullName evidence="12 13">Threonine deaminase</fullName>
    </alternativeName>
</protein>
<evidence type="ECO:0000256" key="13">
    <source>
        <dbReference type="RuleBase" id="RU363083"/>
    </source>
</evidence>
<dbReference type="FunFam" id="3.40.50.1100:FF:000007">
    <property type="entry name" value="L-threonine dehydratase catabolic TdcB"/>
    <property type="match status" value="1"/>
</dbReference>
<evidence type="ECO:0000256" key="5">
    <source>
        <dbReference type="ARBA" id="ARBA00011447"/>
    </source>
</evidence>
<keyword evidence="9 13" id="KW-0663">Pyridoxal phosphate</keyword>
<evidence type="ECO:0000256" key="4">
    <source>
        <dbReference type="ARBA" id="ARBA00010869"/>
    </source>
</evidence>
<keyword evidence="10 13" id="KW-0456">Lyase</keyword>
<dbReference type="NCBIfam" id="TIGR01127">
    <property type="entry name" value="ilvA_1Cterm"/>
    <property type="match status" value="1"/>
</dbReference>
<dbReference type="GO" id="GO:0006565">
    <property type="term" value="P:L-serine catabolic process"/>
    <property type="evidence" value="ECO:0007669"/>
    <property type="project" value="TreeGrafter"/>
</dbReference>
<dbReference type="GO" id="GO:0030170">
    <property type="term" value="F:pyridoxal phosphate binding"/>
    <property type="evidence" value="ECO:0007669"/>
    <property type="project" value="InterPro"/>
</dbReference>
<dbReference type="InterPro" id="IPR005789">
    <property type="entry name" value="Thr_deHydtase_catblc"/>
</dbReference>
<dbReference type="GO" id="GO:0003941">
    <property type="term" value="F:L-serine ammonia-lyase activity"/>
    <property type="evidence" value="ECO:0007669"/>
    <property type="project" value="TreeGrafter"/>
</dbReference>
<dbReference type="UniPathway" id="UPA00052">
    <property type="reaction ID" value="UER00507"/>
</dbReference>